<evidence type="ECO:0000313" key="6">
    <source>
        <dbReference type="EMBL" id="CAD8164458.1"/>
    </source>
</evidence>
<proteinExistence type="inferred from homology"/>
<dbReference type="GO" id="GO:0006412">
    <property type="term" value="P:translation"/>
    <property type="evidence" value="ECO:0007669"/>
    <property type="project" value="InterPro"/>
</dbReference>
<keyword evidence="3" id="KW-0694">RNA-binding</keyword>
<dbReference type="PROSITE" id="PS51419">
    <property type="entry name" value="RAB"/>
    <property type="match status" value="1"/>
</dbReference>
<evidence type="ECO:0000256" key="4">
    <source>
        <dbReference type="ARBA" id="ARBA00022980"/>
    </source>
</evidence>
<dbReference type="GO" id="GO:0003924">
    <property type="term" value="F:GTPase activity"/>
    <property type="evidence" value="ECO:0007669"/>
    <property type="project" value="InterPro"/>
</dbReference>
<dbReference type="Pfam" id="PF00276">
    <property type="entry name" value="Ribosomal_L23"/>
    <property type="match status" value="1"/>
</dbReference>
<dbReference type="HAMAP" id="MF_01369_A">
    <property type="entry name" value="Ribosomal_uL23_A"/>
    <property type="match status" value="1"/>
</dbReference>
<comment type="caution">
    <text evidence="6">The sequence shown here is derived from an EMBL/GenBank/DDBJ whole genome shotgun (WGS) entry which is preliminary data.</text>
</comment>
<gene>
    <name evidence="6" type="ORF">POCTA_138.1.T0450064</name>
</gene>
<dbReference type="AlphaFoldDB" id="A0A8S1UHG3"/>
<dbReference type="OrthoDB" id="1267328at2759"/>
<evidence type="ECO:0000313" key="7">
    <source>
        <dbReference type="Proteomes" id="UP000683925"/>
    </source>
</evidence>
<reference evidence="6" key="1">
    <citation type="submission" date="2021-01" db="EMBL/GenBank/DDBJ databases">
        <authorList>
            <consortium name="Genoscope - CEA"/>
            <person name="William W."/>
        </authorList>
    </citation>
    <scope>NUCLEOTIDE SEQUENCE</scope>
</reference>
<evidence type="ECO:0000256" key="5">
    <source>
        <dbReference type="ARBA" id="ARBA00023274"/>
    </source>
</evidence>
<protein>
    <recommendedName>
        <fullName evidence="8">60S ribosomal protein L23a</fullName>
    </recommendedName>
</protein>
<dbReference type="InterPro" id="IPR013025">
    <property type="entry name" value="Ribosomal_uL23-like"/>
</dbReference>
<accession>A0A8S1UHG3</accession>
<dbReference type="FunFam" id="3.30.70.330:FF:000532">
    <property type="entry name" value="50S ribosomal protein L23"/>
    <property type="match status" value="1"/>
</dbReference>
<organism evidence="6 7">
    <name type="scientific">Paramecium octaurelia</name>
    <dbReference type="NCBI Taxonomy" id="43137"/>
    <lineage>
        <taxon>Eukaryota</taxon>
        <taxon>Sar</taxon>
        <taxon>Alveolata</taxon>
        <taxon>Ciliophora</taxon>
        <taxon>Intramacronucleata</taxon>
        <taxon>Oligohymenophorea</taxon>
        <taxon>Peniculida</taxon>
        <taxon>Parameciidae</taxon>
        <taxon>Paramecium</taxon>
    </lineage>
</organism>
<keyword evidence="5" id="KW-0687">Ribonucleoprotein</keyword>
<dbReference type="Pfam" id="PF00071">
    <property type="entry name" value="Ras"/>
    <property type="match status" value="1"/>
</dbReference>
<evidence type="ECO:0000256" key="1">
    <source>
        <dbReference type="ARBA" id="ARBA00006700"/>
    </source>
</evidence>
<keyword evidence="7" id="KW-1185">Reference proteome</keyword>
<dbReference type="Proteomes" id="UP000683925">
    <property type="component" value="Unassembled WGS sequence"/>
</dbReference>
<dbReference type="GO" id="GO:0005525">
    <property type="term" value="F:GTP binding"/>
    <property type="evidence" value="ECO:0007669"/>
    <property type="project" value="InterPro"/>
</dbReference>
<dbReference type="GO" id="GO:0003735">
    <property type="term" value="F:structural constituent of ribosome"/>
    <property type="evidence" value="ECO:0007669"/>
    <property type="project" value="InterPro"/>
</dbReference>
<dbReference type="GO" id="GO:1990904">
    <property type="term" value="C:ribonucleoprotein complex"/>
    <property type="evidence" value="ECO:0007669"/>
    <property type="project" value="UniProtKB-KW"/>
</dbReference>
<name>A0A8S1UHG3_PAROT</name>
<comment type="similarity">
    <text evidence="1">Belongs to the universal ribosomal protein uL23 family.</text>
</comment>
<dbReference type="InterPro" id="IPR001806">
    <property type="entry name" value="Small_GTPase"/>
</dbReference>
<keyword evidence="2" id="KW-0699">rRNA-binding</keyword>
<dbReference type="PANTHER" id="PTHR11620">
    <property type="entry name" value="60S RIBOSOMAL PROTEIN L23A"/>
    <property type="match status" value="1"/>
</dbReference>
<dbReference type="EMBL" id="CAJJDP010000045">
    <property type="protein sequence ID" value="CAD8164458.1"/>
    <property type="molecule type" value="Genomic_DNA"/>
</dbReference>
<evidence type="ECO:0000256" key="3">
    <source>
        <dbReference type="ARBA" id="ARBA00022884"/>
    </source>
</evidence>
<dbReference type="GO" id="GO:0019843">
    <property type="term" value="F:rRNA binding"/>
    <property type="evidence" value="ECO:0007669"/>
    <property type="project" value="UniProtKB-KW"/>
</dbReference>
<dbReference type="GO" id="GO:0005840">
    <property type="term" value="C:ribosome"/>
    <property type="evidence" value="ECO:0007669"/>
    <property type="project" value="UniProtKB-KW"/>
</dbReference>
<evidence type="ECO:0000256" key="2">
    <source>
        <dbReference type="ARBA" id="ARBA00022730"/>
    </source>
</evidence>
<sequence>MQLLQSMMLQHEDFRLSQQLDCRFPNAKDQQIKMILGNKIDMQTRDVSTEFGKAYSKSKKIIFQEVSTIENTNFQSTMLKLIEILVSHTTIESGDQNQRRGSMVEIKQTVIEDPFINKSARLCKDTSISDHFKLETIKSAEDSLKKVFKSITHTQSLIGISLRQYEQCIVIVQDFFLTHPSKTIWDYKEGVFQKAFIQSKQCIQKFILNIMPKGQTTTTQKAQKAAKNARVAKKVVRARKHFQNRFHTAKPLALTRKPKFTRLTRQLKPITKGLDFQNVLKHPLITEKDMKKMEDENTMVFYVNQKSTKPQIKRAFSKIYEVKVRKVNILNTFGGKKKAYIRLGGENDALNLANKIGII</sequence>
<keyword evidence="4" id="KW-0689">Ribosomal protein</keyword>
<dbReference type="NCBIfam" id="NF011118">
    <property type="entry name" value="PRK14548.1"/>
    <property type="match status" value="1"/>
</dbReference>
<evidence type="ECO:0008006" key="8">
    <source>
        <dbReference type="Google" id="ProtNLM"/>
    </source>
</evidence>